<evidence type="ECO:0000313" key="5">
    <source>
        <dbReference type="Proteomes" id="UP001238540"/>
    </source>
</evidence>
<comment type="similarity">
    <text evidence="1">Belongs to the carbon-nitrogen hydrolase superfamily. NIT1/NIT2 family.</text>
</comment>
<dbReference type="CDD" id="cd07572">
    <property type="entry name" value="nit"/>
    <property type="match status" value="1"/>
</dbReference>
<sequence length="272" mass="30314">MKRVGLIQMTSGPEPHRNLAYLEQQVNLLAQEGVKLVVTPENCVVFGQKADYHQYAEPLGTGPIQHHLAQIASDSGVFLAVGSMPIRRDKAVSTTSLLIDPCGELLACYDKLHMFDVDVADNHQRYRESEVFQPGQKIVTVDTPVAHLGMTICYDVRFPQLYNELAQLGANVILVPAAFTKVTGQAHWEPLLRARAIETQSWVIAVNQTGTHQCGRETWGHSMVVSPWGEIIASLNSQPQNLVVDIDPERVKQLRKAMPVLNHNRFTNQLHV</sequence>
<dbReference type="SUPFAM" id="SSF56317">
    <property type="entry name" value="Carbon-nitrogen hydrolase"/>
    <property type="match status" value="1"/>
</dbReference>
<dbReference type="InterPro" id="IPR045254">
    <property type="entry name" value="Nit1/2_C-N_Hydrolase"/>
</dbReference>
<comment type="caution">
    <text evidence="4">The sequence shown here is derived from an EMBL/GenBank/DDBJ whole genome shotgun (WGS) entry which is preliminary data.</text>
</comment>
<evidence type="ECO:0000313" key="4">
    <source>
        <dbReference type="EMBL" id="MDN3608278.1"/>
    </source>
</evidence>
<dbReference type="RefSeq" id="WP_076589477.1">
    <property type="nucleotide sequence ID" value="NZ_JABEYA020000009.1"/>
</dbReference>
<protein>
    <submittedName>
        <fullName evidence="4">Carbon-nitrogen hydrolase family protein</fullName>
    </submittedName>
</protein>
<name>A0ABT8BNJ0_9VIBR</name>
<feature type="domain" description="CN hydrolase" evidence="3">
    <location>
        <begin position="2"/>
        <end position="248"/>
    </location>
</feature>
<dbReference type="Pfam" id="PF00795">
    <property type="entry name" value="CN_hydrolase"/>
    <property type="match status" value="1"/>
</dbReference>
<proteinExistence type="inferred from homology"/>
<dbReference type="EMBL" id="JAUFQC010000001">
    <property type="protein sequence ID" value="MDN3608278.1"/>
    <property type="molecule type" value="Genomic_DNA"/>
</dbReference>
<gene>
    <name evidence="4" type="ORF">QWZ16_00565</name>
</gene>
<dbReference type="InterPro" id="IPR003010">
    <property type="entry name" value="C-N_Hydrolase"/>
</dbReference>
<dbReference type="InterPro" id="IPR001110">
    <property type="entry name" value="UPF0012_CS"/>
</dbReference>
<accession>A0ABT8BNJ0</accession>
<evidence type="ECO:0000259" key="3">
    <source>
        <dbReference type="PROSITE" id="PS50263"/>
    </source>
</evidence>
<dbReference type="PANTHER" id="PTHR23088">
    <property type="entry name" value="NITRILASE-RELATED"/>
    <property type="match status" value="1"/>
</dbReference>
<evidence type="ECO:0000256" key="1">
    <source>
        <dbReference type="ARBA" id="ARBA00010613"/>
    </source>
</evidence>
<keyword evidence="2 4" id="KW-0378">Hydrolase</keyword>
<dbReference type="PROSITE" id="PS01227">
    <property type="entry name" value="UPF0012"/>
    <property type="match status" value="1"/>
</dbReference>
<dbReference type="Gene3D" id="3.60.110.10">
    <property type="entry name" value="Carbon-nitrogen hydrolase"/>
    <property type="match status" value="1"/>
</dbReference>
<dbReference type="PANTHER" id="PTHR23088:SF27">
    <property type="entry name" value="DEAMINATED GLUTATHIONE AMIDASE"/>
    <property type="match status" value="1"/>
</dbReference>
<keyword evidence="5" id="KW-1185">Reference proteome</keyword>
<dbReference type="PROSITE" id="PS50263">
    <property type="entry name" value="CN_HYDROLASE"/>
    <property type="match status" value="1"/>
</dbReference>
<dbReference type="InterPro" id="IPR036526">
    <property type="entry name" value="C-N_Hydrolase_sf"/>
</dbReference>
<reference evidence="5" key="1">
    <citation type="journal article" date="2019" name="Int. J. Syst. Evol. Microbiol.">
        <title>The Global Catalogue of Microorganisms (GCM) 10K type strain sequencing project: providing services to taxonomists for standard genome sequencing and annotation.</title>
        <authorList>
            <consortium name="The Broad Institute Genomics Platform"/>
            <consortium name="The Broad Institute Genome Sequencing Center for Infectious Disease"/>
            <person name="Wu L."/>
            <person name="Ma J."/>
        </authorList>
    </citation>
    <scope>NUCLEOTIDE SEQUENCE [LARGE SCALE GENOMIC DNA]</scope>
    <source>
        <strain evidence="5">CECT 7398</strain>
    </source>
</reference>
<dbReference type="GO" id="GO:0016787">
    <property type="term" value="F:hydrolase activity"/>
    <property type="evidence" value="ECO:0007669"/>
    <property type="project" value="UniProtKB-KW"/>
</dbReference>
<organism evidence="4 5">
    <name type="scientific">Vibrio ostreicida</name>
    <dbReference type="NCBI Taxonomy" id="526588"/>
    <lineage>
        <taxon>Bacteria</taxon>
        <taxon>Pseudomonadati</taxon>
        <taxon>Pseudomonadota</taxon>
        <taxon>Gammaproteobacteria</taxon>
        <taxon>Vibrionales</taxon>
        <taxon>Vibrionaceae</taxon>
        <taxon>Vibrio</taxon>
    </lineage>
</organism>
<dbReference type="Proteomes" id="UP001238540">
    <property type="component" value="Unassembled WGS sequence"/>
</dbReference>
<evidence type="ECO:0000256" key="2">
    <source>
        <dbReference type="ARBA" id="ARBA00022801"/>
    </source>
</evidence>